<feature type="compositionally biased region" description="Polar residues" evidence="1">
    <location>
        <begin position="119"/>
        <end position="140"/>
    </location>
</feature>
<name>A0A0N5ARE9_9BILA</name>
<dbReference type="AlphaFoldDB" id="A0A0N5ARE9"/>
<accession>A0A0N5ARE9</accession>
<protein>
    <submittedName>
        <fullName evidence="3">Transcription repressor</fullName>
    </submittedName>
</protein>
<proteinExistence type="predicted"/>
<feature type="region of interest" description="Disordered" evidence="1">
    <location>
        <begin position="114"/>
        <end position="144"/>
    </location>
</feature>
<dbReference type="Proteomes" id="UP000046393">
    <property type="component" value="Unplaced"/>
</dbReference>
<evidence type="ECO:0000313" key="2">
    <source>
        <dbReference type="Proteomes" id="UP000046393"/>
    </source>
</evidence>
<evidence type="ECO:0000313" key="3">
    <source>
        <dbReference type="WBParaSite" id="SMUV_0000729601-mRNA-1"/>
    </source>
</evidence>
<keyword evidence="2" id="KW-1185">Reference proteome</keyword>
<reference evidence="3" key="1">
    <citation type="submission" date="2017-02" db="UniProtKB">
        <authorList>
            <consortium name="WormBaseParasite"/>
        </authorList>
    </citation>
    <scope>IDENTIFICATION</scope>
</reference>
<sequence length="215" mass="23355">MGARFSGSMRNRQQPKTKCGCFSIFRCDHSNEVDNDVVSAVNAVDRRPTSLTVDSGEKQKLGSLKQDSDGVQLTPQSIGGCSRSIDCSTAEINYVNPTQETLLQILRCFPFPTPTTTPVSSPKPSRRFSNAHSENAVNDKNTGEEAALSCSNNMNSLKKANDTKASKDQSKKSNRKVKLKEVKCGAVEKLARVSSVFFLALVFEVASGDIQTSLN</sequence>
<dbReference type="WBParaSite" id="SMUV_0000729601-mRNA-1">
    <property type="protein sequence ID" value="SMUV_0000729601-mRNA-1"/>
    <property type="gene ID" value="SMUV_0000729601"/>
</dbReference>
<evidence type="ECO:0000256" key="1">
    <source>
        <dbReference type="SAM" id="MobiDB-lite"/>
    </source>
</evidence>
<organism evidence="2 3">
    <name type="scientific">Syphacia muris</name>
    <dbReference type="NCBI Taxonomy" id="451379"/>
    <lineage>
        <taxon>Eukaryota</taxon>
        <taxon>Metazoa</taxon>
        <taxon>Ecdysozoa</taxon>
        <taxon>Nematoda</taxon>
        <taxon>Chromadorea</taxon>
        <taxon>Rhabditida</taxon>
        <taxon>Spirurina</taxon>
        <taxon>Oxyuridomorpha</taxon>
        <taxon>Oxyuroidea</taxon>
        <taxon>Oxyuridae</taxon>
        <taxon>Syphacia</taxon>
    </lineage>
</organism>